<feature type="region of interest" description="Disordered" evidence="1">
    <location>
        <begin position="1"/>
        <end position="50"/>
    </location>
</feature>
<evidence type="ECO:0000313" key="3">
    <source>
        <dbReference type="Proteomes" id="UP001589609"/>
    </source>
</evidence>
<dbReference type="Proteomes" id="UP001589609">
    <property type="component" value="Unassembled WGS sequence"/>
</dbReference>
<protein>
    <submittedName>
        <fullName evidence="2">Uncharacterized protein</fullName>
    </submittedName>
</protein>
<comment type="caution">
    <text evidence="2">The sequence shown here is derived from an EMBL/GenBank/DDBJ whole genome shotgun (WGS) entry which is preliminary data.</text>
</comment>
<sequence>MGKDKASKNNRIHANLNTEYSREFSAQATNNGKQKYQDTPNHQNAGKQQG</sequence>
<gene>
    <name evidence="2" type="ORF">ACFFMS_24260</name>
</gene>
<name>A0ABV5WLB4_9BACI</name>
<dbReference type="EMBL" id="JBHMAF010000193">
    <property type="protein sequence ID" value="MFB9761364.1"/>
    <property type="molecule type" value="Genomic_DNA"/>
</dbReference>
<organism evidence="2 3">
    <name type="scientific">Ectobacillus funiculus</name>
    <dbReference type="NCBI Taxonomy" id="137993"/>
    <lineage>
        <taxon>Bacteria</taxon>
        <taxon>Bacillati</taxon>
        <taxon>Bacillota</taxon>
        <taxon>Bacilli</taxon>
        <taxon>Bacillales</taxon>
        <taxon>Bacillaceae</taxon>
        <taxon>Ectobacillus</taxon>
    </lineage>
</organism>
<evidence type="ECO:0000256" key="1">
    <source>
        <dbReference type="SAM" id="MobiDB-lite"/>
    </source>
</evidence>
<evidence type="ECO:0000313" key="2">
    <source>
        <dbReference type="EMBL" id="MFB9761364.1"/>
    </source>
</evidence>
<keyword evidence="3" id="KW-1185">Reference proteome</keyword>
<accession>A0ABV5WLB4</accession>
<proteinExistence type="predicted"/>
<reference evidence="2 3" key="1">
    <citation type="submission" date="2024-09" db="EMBL/GenBank/DDBJ databases">
        <authorList>
            <person name="Sun Q."/>
            <person name="Mori K."/>
        </authorList>
    </citation>
    <scope>NUCLEOTIDE SEQUENCE [LARGE SCALE GENOMIC DNA]</scope>
    <source>
        <strain evidence="2 3">JCM 11201</strain>
    </source>
</reference>
<feature type="compositionally biased region" description="Polar residues" evidence="1">
    <location>
        <begin position="15"/>
        <end position="50"/>
    </location>
</feature>
<dbReference type="RefSeq" id="WP_165350678.1">
    <property type="nucleotide sequence ID" value="NZ_JAPCYI010000001.1"/>
</dbReference>